<dbReference type="InParanoid" id="B9TN61"/>
<organism evidence="4 5">
    <name type="scientific">Ricinus communis</name>
    <name type="common">Castor bean</name>
    <dbReference type="NCBI Taxonomy" id="3988"/>
    <lineage>
        <taxon>Eukaryota</taxon>
        <taxon>Viridiplantae</taxon>
        <taxon>Streptophyta</taxon>
        <taxon>Embryophyta</taxon>
        <taxon>Tracheophyta</taxon>
        <taxon>Spermatophyta</taxon>
        <taxon>Magnoliopsida</taxon>
        <taxon>eudicotyledons</taxon>
        <taxon>Gunneridae</taxon>
        <taxon>Pentapetalae</taxon>
        <taxon>rosids</taxon>
        <taxon>fabids</taxon>
        <taxon>Malpighiales</taxon>
        <taxon>Euphorbiaceae</taxon>
        <taxon>Acalyphoideae</taxon>
        <taxon>Acalypheae</taxon>
        <taxon>Ricinus</taxon>
    </lineage>
</organism>
<keyword evidence="2" id="KW-0472">Membrane</keyword>
<accession>B9TN61</accession>
<dbReference type="InterPro" id="IPR036942">
    <property type="entry name" value="Beta-barrel_TonB_sf"/>
</dbReference>
<dbReference type="Gene3D" id="2.40.170.20">
    <property type="entry name" value="TonB-dependent receptor, beta-barrel domain"/>
    <property type="match status" value="1"/>
</dbReference>
<reference evidence="5" key="1">
    <citation type="journal article" date="2010" name="Nat. Biotechnol.">
        <title>Draft genome sequence of the oilseed species Ricinus communis.</title>
        <authorList>
            <person name="Chan A.P."/>
            <person name="Crabtree J."/>
            <person name="Zhao Q."/>
            <person name="Lorenzi H."/>
            <person name="Orvis J."/>
            <person name="Puiu D."/>
            <person name="Melake-Berhan A."/>
            <person name="Jones K.M."/>
            <person name="Redman J."/>
            <person name="Chen G."/>
            <person name="Cahoon E.B."/>
            <person name="Gedil M."/>
            <person name="Stanke M."/>
            <person name="Haas B.J."/>
            <person name="Wortman J.R."/>
            <person name="Fraser-Liggett C.M."/>
            <person name="Ravel J."/>
            <person name="Rabinowicz P.D."/>
        </authorList>
    </citation>
    <scope>NUCLEOTIDE SEQUENCE [LARGE SCALE GENOMIC DNA]</scope>
    <source>
        <strain evidence="5">cv. Hale</strain>
    </source>
</reference>
<evidence type="ECO:0000256" key="2">
    <source>
        <dbReference type="ARBA" id="ARBA00023136"/>
    </source>
</evidence>
<evidence type="ECO:0000313" key="4">
    <source>
        <dbReference type="EMBL" id="EEF22704.1"/>
    </source>
</evidence>
<protein>
    <submittedName>
        <fullName evidence="4">Uncharacterized protein</fullName>
    </submittedName>
</protein>
<dbReference type="PANTHER" id="PTHR47234:SF2">
    <property type="entry name" value="TONB-DEPENDENT RECEPTOR"/>
    <property type="match status" value="1"/>
</dbReference>
<keyword evidence="5" id="KW-1185">Reference proteome</keyword>
<dbReference type="AlphaFoldDB" id="B9TN61"/>
<name>B9TN61_RICCO</name>
<evidence type="ECO:0000256" key="3">
    <source>
        <dbReference type="ARBA" id="ARBA00023237"/>
    </source>
</evidence>
<evidence type="ECO:0000313" key="5">
    <source>
        <dbReference type="Proteomes" id="UP000008311"/>
    </source>
</evidence>
<evidence type="ECO:0000256" key="1">
    <source>
        <dbReference type="ARBA" id="ARBA00004442"/>
    </source>
</evidence>
<feature type="non-terminal residue" evidence="4">
    <location>
        <position position="1"/>
    </location>
</feature>
<gene>
    <name evidence="4" type="ORF">RCOM_1986610</name>
</gene>
<dbReference type="EMBL" id="EQ991397">
    <property type="protein sequence ID" value="EEF22704.1"/>
    <property type="molecule type" value="Genomic_DNA"/>
</dbReference>
<comment type="subcellular location">
    <subcellularLocation>
        <location evidence="1">Cell outer membrane</location>
    </subcellularLocation>
</comment>
<dbReference type="Proteomes" id="UP000008311">
    <property type="component" value="Unassembled WGS sequence"/>
</dbReference>
<dbReference type="PANTHER" id="PTHR47234">
    <property type="match status" value="1"/>
</dbReference>
<proteinExistence type="predicted"/>
<keyword evidence="3" id="KW-0998">Cell outer membrane</keyword>
<sequence>FDNQLYDGSPFVSNIGQFGLASNGTTSSFPIITYRWKHTLKLNWAKGNWNSQLTQNYNSKYTDQNLVAKQYWRDINSYKQWNFTTTYAGFKNMQVVAGITNLFNAPPPATNSSLYSFGYLSSAASPIGRAYNVRVTYNF</sequence>
<dbReference type="SUPFAM" id="SSF56935">
    <property type="entry name" value="Porins"/>
    <property type="match status" value="1"/>
</dbReference>